<dbReference type="InterPro" id="IPR021842">
    <property type="entry name" value="DUF3435"/>
</dbReference>
<evidence type="ECO:0000313" key="2">
    <source>
        <dbReference type="EMBL" id="EYE97834.1"/>
    </source>
</evidence>
<gene>
    <name evidence="2" type="ORF">EURHEDRAFT_400016</name>
</gene>
<reference evidence="3" key="1">
    <citation type="journal article" date="2014" name="Nat. Commun.">
        <title>Genomic adaptations of the halophilic Dead Sea filamentous fungus Eurotium rubrum.</title>
        <authorList>
            <person name="Kis-Papo T."/>
            <person name="Weig A.R."/>
            <person name="Riley R."/>
            <person name="Persoh D."/>
            <person name="Salamov A."/>
            <person name="Sun H."/>
            <person name="Lipzen A."/>
            <person name="Wasser S.P."/>
            <person name="Rambold G."/>
            <person name="Grigoriev I.V."/>
            <person name="Nevo E."/>
        </authorList>
    </citation>
    <scope>NUCLEOTIDE SEQUENCE [LARGE SCALE GENOMIC DNA]</scope>
    <source>
        <strain evidence="3">CBS 135680</strain>
    </source>
</reference>
<dbReference type="Proteomes" id="UP000019804">
    <property type="component" value="Unassembled WGS sequence"/>
</dbReference>
<dbReference type="OrthoDB" id="3544487at2759"/>
<evidence type="ECO:0008006" key="4">
    <source>
        <dbReference type="Google" id="ProtNLM"/>
    </source>
</evidence>
<dbReference type="RefSeq" id="XP_040641522.1">
    <property type="nucleotide sequence ID" value="XM_040779972.1"/>
</dbReference>
<feature type="region of interest" description="Disordered" evidence="1">
    <location>
        <begin position="290"/>
        <end position="322"/>
    </location>
</feature>
<dbReference type="PANTHER" id="PTHR37535">
    <property type="entry name" value="FLUG DOMAIN PROTEIN"/>
    <property type="match status" value="1"/>
</dbReference>
<keyword evidence="3" id="KW-1185">Reference proteome</keyword>
<sequence length="414" mass="46998">MYIEDVAEFAHILLTTTEMTFDCGWQRIQILFFCQLAAITASRFKKISTTGPVLDILEKLYSLGVLDGKGQQELKLKDEILDKCVEEASITGFDQVARLYLLGYAGAKEFNSSVTDALQNAILQHADIRTFIRHYEVDVDVDIQGIIRKTGSQTPLMRFACSLSASIDLNRPYKLSPEEFKSFNWLPVVRARQDTVNKRKRTWDDYKAKLDSNLEQYQNEQPVIDLECQLAGKLVDTKAMGALEHKGLMPPQHLMVIDTTLSMPGATLEAEYQRWINAINAMTAFCPVEEGRPTPQASQSHCRPAPDNDEPCPPAKRQQHFSEDETEITLRQAMESVWIKFPEERPKLCFLCLGNANLLLKNWIVEHATPGSITRHFLQKHVNPPWQTKGVECNICGVKLLKQKVHLLNHTEVS</sequence>
<dbReference type="EMBL" id="KK088414">
    <property type="protein sequence ID" value="EYE97834.1"/>
    <property type="molecule type" value="Genomic_DNA"/>
</dbReference>
<dbReference type="HOGENOM" id="CLU_015282_1_1_1"/>
<evidence type="ECO:0000256" key="1">
    <source>
        <dbReference type="SAM" id="MobiDB-lite"/>
    </source>
</evidence>
<evidence type="ECO:0000313" key="3">
    <source>
        <dbReference type="Proteomes" id="UP000019804"/>
    </source>
</evidence>
<proteinExistence type="predicted"/>
<dbReference type="AlphaFoldDB" id="A0A017SMG8"/>
<dbReference type="PANTHER" id="PTHR37535:SF2">
    <property type="entry name" value="FINGER DOMAIN PROTEIN, PUTATIVE (AFU_ORTHOLOGUE AFUA_6G09300)-RELATED"/>
    <property type="match status" value="1"/>
</dbReference>
<name>A0A017SMG8_ASPRC</name>
<dbReference type="STRING" id="1388766.A0A017SMG8"/>
<organism evidence="2 3">
    <name type="scientific">Aspergillus ruber (strain CBS 135680)</name>
    <dbReference type="NCBI Taxonomy" id="1388766"/>
    <lineage>
        <taxon>Eukaryota</taxon>
        <taxon>Fungi</taxon>
        <taxon>Dikarya</taxon>
        <taxon>Ascomycota</taxon>
        <taxon>Pezizomycotina</taxon>
        <taxon>Eurotiomycetes</taxon>
        <taxon>Eurotiomycetidae</taxon>
        <taxon>Eurotiales</taxon>
        <taxon>Aspergillaceae</taxon>
        <taxon>Aspergillus</taxon>
        <taxon>Aspergillus subgen. Aspergillus</taxon>
    </lineage>
</organism>
<dbReference type="Pfam" id="PF11917">
    <property type="entry name" value="DUF3435"/>
    <property type="match status" value="3"/>
</dbReference>
<accession>A0A017SMG8</accession>
<dbReference type="GeneID" id="63695096"/>
<protein>
    <recommendedName>
        <fullName evidence="4">C2H2-type domain-containing protein</fullName>
    </recommendedName>
</protein>